<sequence>MSIEVITEFGDPIVFADAIGFRTEEDYNNLEVSDANGHILAAYAGGKWVAAIMLSDEDD</sequence>
<organism evidence="1 2">
    <name type="scientific">Nocardia terpenica</name>
    <dbReference type="NCBI Taxonomy" id="455432"/>
    <lineage>
        <taxon>Bacteria</taxon>
        <taxon>Bacillati</taxon>
        <taxon>Actinomycetota</taxon>
        <taxon>Actinomycetes</taxon>
        <taxon>Mycobacteriales</taxon>
        <taxon>Nocardiaceae</taxon>
        <taxon>Nocardia</taxon>
    </lineage>
</organism>
<dbReference type="AlphaFoldDB" id="A0A291RU05"/>
<dbReference type="EMBL" id="CP023778">
    <property type="protein sequence ID" value="ATL70780.1"/>
    <property type="molecule type" value="Genomic_DNA"/>
</dbReference>
<proteinExistence type="predicted"/>
<evidence type="ECO:0000313" key="2">
    <source>
        <dbReference type="Proteomes" id="UP000221961"/>
    </source>
</evidence>
<dbReference type="KEGG" id="ntp:CRH09_35960"/>
<dbReference type="GeneID" id="88362647"/>
<dbReference type="RefSeq" id="WP_098697725.1">
    <property type="nucleotide sequence ID" value="NZ_CP023778.1"/>
</dbReference>
<dbReference type="Proteomes" id="UP000221961">
    <property type="component" value="Chromosome"/>
</dbReference>
<name>A0A291RU05_9NOCA</name>
<gene>
    <name evidence="1" type="ORF">CRH09_35960</name>
</gene>
<protein>
    <submittedName>
        <fullName evidence="1">Uncharacterized protein</fullName>
    </submittedName>
</protein>
<accession>A0A291RU05</accession>
<evidence type="ECO:0000313" key="1">
    <source>
        <dbReference type="EMBL" id="ATL70780.1"/>
    </source>
</evidence>
<reference evidence="1 2" key="1">
    <citation type="submission" date="2017-10" db="EMBL/GenBank/DDBJ databases">
        <title>Comparative genomics between pathogenic Norcardia.</title>
        <authorList>
            <person name="Zeng L."/>
        </authorList>
    </citation>
    <scope>NUCLEOTIDE SEQUENCE [LARGE SCALE GENOMIC DNA]</scope>
    <source>
        <strain evidence="1 2">NC_YFY_NT001</strain>
    </source>
</reference>